<accession>A0ABP0LDB6</accession>
<dbReference type="Proteomes" id="UP001642464">
    <property type="component" value="Unassembled WGS sequence"/>
</dbReference>
<reference evidence="1 2" key="1">
    <citation type="submission" date="2024-02" db="EMBL/GenBank/DDBJ databases">
        <authorList>
            <person name="Chen Y."/>
            <person name="Shah S."/>
            <person name="Dougan E. K."/>
            <person name="Thang M."/>
            <person name="Chan C."/>
        </authorList>
    </citation>
    <scope>NUCLEOTIDE SEQUENCE [LARGE SCALE GENOMIC DNA]</scope>
</reference>
<comment type="caution">
    <text evidence="1">The sequence shown here is derived from an EMBL/GenBank/DDBJ whole genome shotgun (WGS) entry which is preliminary data.</text>
</comment>
<proteinExistence type="predicted"/>
<evidence type="ECO:0000313" key="1">
    <source>
        <dbReference type="EMBL" id="CAK9036277.1"/>
    </source>
</evidence>
<dbReference type="EMBL" id="CAXAMM010015413">
    <property type="protein sequence ID" value="CAK9036277.1"/>
    <property type="molecule type" value="Genomic_DNA"/>
</dbReference>
<keyword evidence="2" id="KW-1185">Reference proteome</keyword>
<gene>
    <name evidence="1" type="ORF">SCF082_LOCUS21656</name>
</gene>
<organism evidence="1 2">
    <name type="scientific">Durusdinium trenchii</name>
    <dbReference type="NCBI Taxonomy" id="1381693"/>
    <lineage>
        <taxon>Eukaryota</taxon>
        <taxon>Sar</taxon>
        <taxon>Alveolata</taxon>
        <taxon>Dinophyceae</taxon>
        <taxon>Suessiales</taxon>
        <taxon>Symbiodiniaceae</taxon>
        <taxon>Durusdinium</taxon>
    </lineage>
</organism>
<name>A0ABP0LDB6_9DINO</name>
<evidence type="ECO:0000313" key="2">
    <source>
        <dbReference type="Proteomes" id="UP001642464"/>
    </source>
</evidence>
<sequence length="269" mass="31451">METMVQRWHQKEKQKLVTTSWVTKNWLMQERHWTKSMCDHAFEWAKQKGLWQINPIHKEEEVFLTAWPESLMLGSGRRMATTLRSHLDKLLEKYNTLSDLQGTSLSNSLDEKNEEMKKEMAEITKIDVAMNNLMVRARNVRAPMSAGRDLDADKKEKTKVKVMALGLILPMNYWLDLKRGHSYSTRWLSTCISSKVMVDQTWEDINKVLADDLYELYFDGVNIGKHCFRFAYVGLKGDWPFLRKAMKLATGFRSKHICHFCRVTAAQLV</sequence>
<protein>
    <submittedName>
        <fullName evidence="1">Uncharacterized protein</fullName>
    </submittedName>
</protein>